<dbReference type="Gene3D" id="1.25.40.10">
    <property type="entry name" value="Tetratricopeptide repeat domain"/>
    <property type="match status" value="2"/>
</dbReference>
<protein>
    <submittedName>
        <fullName evidence="6">Methyltransferase domain-containing protein</fullName>
    </submittedName>
</protein>
<accession>A0ABS5QDB0</accession>
<keyword evidence="4" id="KW-0802">TPR repeat</keyword>
<comment type="caution">
    <text evidence="6">The sequence shown here is derived from an EMBL/GenBank/DDBJ whole genome shotgun (WGS) entry which is preliminary data.</text>
</comment>
<organism evidence="6 7">
    <name type="scientific">Roseococcus pinisoli</name>
    <dbReference type="NCBI Taxonomy" id="2835040"/>
    <lineage>
        <taxon>Bacteria</taxon>
        <taxon>Pseudomonadati</taxon>
        <taxon>Pseudomonadota</taxon>
        <taxon>Alphaproteobacteria</taxon>
        <taxon>Acetobacterales</taxon>
        <taxon>Roseomonadaceae</taxon>
        <taxon>Roseococcus</taxon>
    </lineage>
</organism>
<dbReference type="CDD" id="cd02440">
    <property type="entry name" value="AdoMet_MTases"/>
    <property type="match status" value="1"/>
</dbReference>
<dbReference type="PANTHER" id="PTHR43464:SF19">
    <property type="entry name" value="UBIQUINONE BIOSYNTHESIS O-METHYLTRANSFERASE, MITOCHONDRIAL"/>
    <property type="match status" value="1"/>
</dbReference>
<feature type="domain" description="Methyltransferase" evidence="5">
    <location>
        <begin position="324"/>
        <end position="414"/>
    </location>
</feature>
<gene>
    <name evidence="6" type="ORF">KHU32_10520</name>
</gene>
<proteinExistence type="predicted"/>
<dbReference type="EMBL" id="JAHCDA010000002">
    <property type="protein sequence ID" value="MBS7811373.1"/>
    <property type="molecule type" value="Genomic_DNA"/>
</dbReference>
<dbReference type="SUPFAM" id="SSF48452">
    <property type="entry name" value="TPR-like"/>
    <property type="match status" value="1"/>
</dbReference>
<dbReference type="GO" id="GO:0008168">
    <property type="term" value="F:methyltransferase activity"/>
    <property type="evidence" value="ECO:0007669"/>
    <property type="project" value="UniProtKB-KW"/>
</dbReference>
<reference evidence="6 7" key="1">
    <citation type="submission" date="2021-05" db="EMBL/GenBank/DDBJ databases">
        <title>Roseococcus sp. XZZS9, whole genome shotgun sequencing project.</title>
        <authorList>
            <person name="Zhao G."/>
            <person name="Shen L."/>
        </authorList>
    </citation>
    <scope>NUCLEOTIDE SEQUENCE [LARGE SCALE GENOMIC DNA]</scope>
    <source>
        <strain evidence="6 7">XZZS9</strain>
    </source>
</reference>
<dbReference type="InterPro" id="IPR019734">
    <property type="entry name" value="TPR_rpt"/>
</dbReference>
<dbReference type="SMART" id="SM00028">
    <property type="entry name" value="TPR"/>
    <property type="match status" value="4"/>
</dbReference>
<evidence type="ECO:0000313" key="7">
    <source>
        <dbReference type="Proteomes" id="UP000766336"/>
    </source>
</evidence>
<dbReference type="PANTHER" id="PTHR43464">
    <property type="entry name" value="METHYLTRANSFERASE"/>
    <property type="match status" value="1"/>
</dbReference>
<dbReference type="Pfam" id="PF14559">
    <property type="entry name" value="TPR_19"/>
    <property type="match status" value="1"/>
</dbReference>
<dbReference type="PROSITE" id="PS50005">
    <property type="entry name" value="TPR"/>
    <property type="match status" value="1"/>
</dbReference>
<keyword evidence="2" id="KW-0808">Transferase</keyword>
<dbReference type="InterPro" id="IPR041698">
    <property type="entry name" value="Methyltransf_25"/>
</dbReference>
<dbReference type="InterPro" id="IPR011990">
    <property type="entry name" value="TPR-like_helical_dom_sf"/>
</dbReference>
<evidence type="ECO:0000256" key="2">
    <source>
        <dbReference type="ARBA" id="ARBA00022679"/>
    </source>
</evidence>
<dbReference type="RefSeq" id="WP_213670059.1">
    <property type="nucleotide sequence ID" value="NZ_JAHCDA010000002.1"/>
</dbReference>
<dbReference type="Proteomes" id="UP000766336">
    <property type="component" value="Unassembled WGS sequence"/>
</dbReference>
<dbReference type="InterPro" id="IPR029063">
    <property type="entry name" value="SAM-dependent_MTases_sf"/>
</dbReference>
<keyword evidence="3" id="KW-0949">S-adenosyl-L-methionine</keyword>
<dbReference type="Pfam" id="PF13432">
    <property type="entry name" value="TPR_16"/>
    <property type="match status" value="1"/>
</dbReference>
<dbReference type="Pfam" id="PF13649">
    <property type="entry name" value="Methyltransf_25"/>
    <property type="match status" value="1"/>
</dbReference>
<evidence type="ECO:0000313" key="6">
    <source>
        <dbReference type="EMBL" id="MBS7811373.1"/>
    </source>
</evidence>
<keyword evidence="7" id="KW-1185">Reference proteome</keyword>
<evidence type="ECO:0000256" key="4">
    <source>
        <dbReference type="PROSITE-ProRule" id="PRU00339"/>
    </source>
</evidence>
<dbReference type="GO" id="GO:0032259">
    <property type="term" value="P:methylation"/>
    <property type="evidence" value="ECO:0007669"/>
    <property type="project" value="UniProtKB-KW"/>
</dbReference>
<dbReference type="Pfam" id="PF13181">
    <property type="entry name" value="TPR_8"/>
    <property type="match status" value="1"/>
</dbReference>
<evidence type="ECO:0000256" key="1">
    <source>
        <dbReference type="ARBA" id="ARBA00022603"/>
    </source>
</evidence>
<feature type="repeat" description="TPR" evidence="4">
    <location>
        <begin position="219"/>
        <end position="252"/>
    </location>
</feature>
<evidence type="ECO:0000259" key="5">
    <source>
        <dbReference type="Pfam" id="PF13649"/>
    </source>
</evidence>
<name>A0ABS5QDB0_9PROT</name>
<evidence type="ECO:0000256" key="3">
    <source>
        <dbReference type="ARBA" id="ARBA00022691"/>
    </source>
</evidence>
<keyword evidence="1 6" id="KW-0489">Methyltransferase</keyword>
<dbReference type="Gene3D" id="3.40.50.150">
    <property type="entry name" value="Vaccinia Virus protein VP39"/>
    <property type="match status" value="1"/>
</dbReference>
<sequence length="482" mass="51830">MSTLPTTRTAADPGILARLIDRSRRALDARRAPEAVLMLERAVVMPDAPPEAYGLLAEALLQTGRSEEALRAADTALTAQAEDPALRLLRARIRREGGDMRGGMDDAAAAVMSQPSSLEARTLLAICLSEAGLHDEALLLFHQVLTAQPANALAAAMLAMALMRSNRHDAAEEVYALAESLSGKPRGLVVLRAQNAILGGEAQCAVVMLEQAVVAAPDSGIWAMLGQAYHRLGLIDEAGHAYAEASALEKDNAYLRHLAVAVGGLPPEGDRASERYVIEVFDGFAGRFEESLFSLGYRIPGVMLRMLEARHEQTGRGSAKLGDVLDLGCGTGLMGAALHDLLGGRLVGIDLSPRMLEVAGGKGIYTELRCEDVVAALRWDRTTYQIILMADLLCYFGALEEVFTAARSCLSPDGILLFSIEAAEPGARWSLTRSGRYQQSEDYMRSALMQSGMVLLECREEILRFESGEPVRGFVVLAAMAH</sequence>
<dbReference type="SUPFAM" id="SSF53335">
    <property type="entry name" value="S-adenosyl-L-methionine-dependent methyltransferases"/>
    <property type="match status" value="1"/>
</dbReference>